<comment type="similarity">
    <text evidence="2">Belongs to the CRISPR system Cmr5 family.</text>
</comment>
<organism evidence="6 7">
    <name type="scientific">Conchiformibius steedae</name>
    <dbReference type="NCBI Taxonomy" id="153493"/>
    <lineage>
        <taxon>Bacteria</taxon>
        <taxon>Pseudomonadati</taxon>
        <taxon>Pseudomonadota</taxon>
        <taxon>Betaproteobacteria</taxon>
        <taxon>Neisseriales</taxon>
        <taxon>Neisseriaceae</taxon>
        <taxon>Conchiformibius</taxon>
    </lineage>
</organism>
<sequence>MMKIRSQQYAQKAYVWVEKVKAQPETVKEYRTLALTFPNMVLQSGLCQAVGFLLAKGESHHTLLLKHLTDLLNGNEDYEKLHRDILKADLTEYQLLTRKALEAAAWLKRYTQALLPNPNDNKKE</sequence>
<dbReference type="InterPro" id="IPR010160">
    <property type="entry name" value="CRISPR-assoc_prot_Cmr5"/>
</dbReference>
<proteinExistence type="inferred from homology"/>
<evidence type="ECO:0000256" key="2">
    <source>
        <dbReference type="ARBA" id="ARBA00006161"/>
    </source>
</evidence>
<comment type="subcellular location">
    <subcellularLocation>
        <location evidence="1">Cytoplasm</location>
    </subcellularLocation>
</comment>
<dbReference type="NCBIfam" id="TIGR01881">
    <property type="entry name" value="cas_Cmr5"/>
    <property type="match status" value="1"/>
</dbReference>
<name>A0A3P2A5Y2_9NEIS</name>
<keyword evidence="7" id="KW-1185">Reference proteome</keyword>
<dbReference type="EMBL" id="RQYC01000013">
    <property type="protein sequence ID" value="RRD89630.1"/>
    <property type="molecule type" value="Genomic_DNA"/>
</dbReference>
<evidence type="ECO:0000256" key="5">
    <source>
        <dbReference type="ARBA" id="ARBA00030001"/>
    </source>
</evidence>
<protein>
    <recommendedName>
        <fullName evidence="5">CRISPR type III-B/RAMP module-associated protein Cmr5</fullName>
    </recommendedName>
</protein>
<evidence type="ECO:0000256" key="3">
    <source>
        <dbReference type="ARBA" id="ARBA00022490"/>
    </source>
</evidence>
<accession>A0A3P2A5Y2</accession>
<evidence type="ECO:0000256" key="1">
    <source>
        <dbReference type="ARBA" id="ARBA00004496"/>
    </source>
</evidence>
<evidence type="ECO:0000256" key="4">
    <source>
        <dbReference type="ARBA" id="ARBA00023118"/>
    </source>
</evidence>
<keyword evidence="3" id="KW-0963">Cytoplasm</keyword>
<dbReference type="Proteomes" id="UP000269923">
    <property type="component" value="Unassembled WGS sequence"/>
</dbReference>
<dbReference type="OrthoDB" id="8612426at2"/>
<comment type="caution">
    <text evidence="6">The sequence shown here is derived from an EMBL/GenBank/DDBJ whole genome shotgun (WGS) entry which is preliminary data.</text>
</comment>
<evidence type="ECO:0000313" key="6">
    <source>
        <dbReference type="EMBL" id="RRD89630.1"/>
    </source>
</evidence>
<reference evidence="6 7" key="1">
    <citation type="submission" date="2018-11" db="EMBL/GenBank/DDBJ databases">
        <title>Genomes From Bacteria Associated with the Canine Oral Cavity: a Test Case for Automated Genome-Based Taxonomic Assignment.</title>
        <authorList>
            <person name="Coil D.A."/>
            <person name="Jospin G."/>
            <person name="Darling A.E."/>
            <person name="Wallis C."/>
            <person name="Davis I.J."/>
            <person name="Harris S."/>
            <person name="Eisen J.A."/>
            <person name="Holcombe L.J."/>
            <person name="O'Flynn C."/>
        </authorList>
    </citation>
    <scope>NUCLEOTIDE SEQUENCE [LARGE SCALE GENOMIC DNA]</scope>
    <source>
        <strain evidence="6 7">COT-280</strain>
    </source>
</reference>
<dbReference type="AlphaFoldDB" id="A0A3P2A5Y2"/>
<dbReference type="GO" id="GO:0005737">
    <property type="term" value="C:cytoplasm"/>
    <property type="evidence" value="ECO:0007669"/>
    <property type="project" value="UniProtKB-SubCell"/>
</dbReference>
<dbReference type="InterPro" id="IPR023101">
    <property type="entry name" value="AF1862-like_dom_sf"/>
</dbReference>
<gene>
    <name evidence="6" type="primary">cmr5</name>
    <name evidence="6" type="ORF">EII21_08180</name>
</gene>
<dbReference type="Gene3D" id="1.10.520.30">
    <property type="entry name" value="AF1862-like domain"/>
    <property type="match status" value="1"/>
</dbReference>
<dbReference type="SUPFAM" id="SSF158568">
    <property type="entry name" value="AF1862-like"/>
    <property type="match status" value="1"/>
</dbReference>
<dbReference type="Pfam" id="PF09701">
    <property type="entry name" value="Cas_Cmr5"/>
    <property type="match status" value="1"/>
</dbReference>
<evidence type="ECO:0000313" key="7">
    <source>
        <dbReference type="Proteomes" id="UP000269923"/>
    </source>
</evidence>
<keyword evidence="4" id="KW-0051">Antiviral defense</keyword>
<dbReference type="GO" id="GO:0051607">
    <property type="term" value="P:defense response to virus"/>
    <property type="evidence" value="ECO:0007669"/>
    <property type="project" value="UniProtKB-KW"/>
</dbReference>